<reference evidence="2 3" key="1">
    <citation type="submission" date="2021-02" db="EMBL/GenBank/DDBJ databases">
        <title>Actinophytocola xerophila sp. nov., isolated from soil of cotton cropping field.</title>
        <authorList>
            <person name="Huang R."/>
            <person name="Chen X."/>
            <person name="Ge X."/>
            <person name="Liu W."/>
        </authorList>
    </citation>
    <scope>NUCLEOTIDE SEQUENCE [LARGE SCALE GENOMIC DNA]</scope>
    <source>
        <strain evidence="2 3">S1-96</strain>
    </source>
</reference>
<evidence type="ECO:0000256" key="1">
    <source>
        <dbReference type="SAM" id="MobiDB-lite"/>
    </source>
</evidence>
<accession>A0ABT2J813</accession>
<keyword evidence="3" id="KW-1185">Reference proteome</keyword>
<name>A0ABT2J813_9PSEU</name>
<comment type="caution">
    <text evidence="2">The sequence shown here is derived from an EMBL/GenBank/DDBJ whole genome shotgun (WGS) entry which is preliminary data.</text>
</comment>
<feature type="compositionally biased region" description="Polar residues" evidence="1">
    <location>
        <begin position="1"/>
        <end position="11"/>
    </location>
</feature>
<dbReference type="Proteomes" id="UP001156441">
    <property type="component" value="Unassembled WGS sequence"/>
</dbReference>
<evidence type="ECO:0000313" key="2">
    <source>
        <dbReference type="EMBL" id="MCT2583744.1"/>
    </source>
</evidence>
<dbReference type="RefSeq" id="WP_260191129.1">
    <property type="nucleotide sequence ID" value="NZ_JAFFZE010000010.1"/>
</dbReference>
<feature type="region of interest" description="Disordered" evidence="1">
    <location>
        <begin position="212"/>
        <end position="231"/>
    </location>
</feature>
<dbReference type="EMBL" id="JAFFZE010000010">
    <property type="protein sequence ID" value="MCT2583744.1"/>
    <property type="molecule type" value="Genomic_DNA"/>
</dbReference>
<proteinExistence type="predicted"/>
<gene>
    <name evidence="2" type="ORF">JT362_11505</name>
</gene>
<evidence type="ECO:0000313" key="3">
    <source>
        <dbReference type="Proteomes" id="UP001156441"/>
    </source>
</evidence>
<organism evidence="2 3">
    <name type="scientific">Actinophytocola gossypii</name>
    <dbReference type="NCBI Taxonomy" id="2812003"/>
    <lineage>
        <taxon>Bacteria</taxon>
        <taxon>Bacillati</taxon>
        <taxon>Actinomycetota</taxon>
        <taxon>Actinomycetes</taxon>
        <taxon>Pseudonocardiales</taxon>
        <taxon>Pseudonocardiaceae</taxon>
    </lineage>
</organism>
<feature type="compositionally biased region" description="Basic and acidic residues" evidence="1">
    <location>
        <begin position="216"/>
        <end position="231"/>
    </location>
</feature>
<protein>
    <submittedName>
        <fullName evidence="2">Uncharacterized protein</fullName>
    </submittedName>
</protein>
<feature type="region of interest" description="Disordered" evidence="1">
    <location>
        <begin position="1"/>
        <end position="22"/>
    </location>
</feature>
<sequence>MASGARRTNGTAPRCESRRHDEAGPAPVVPGLRICADCRDRIEDELVALPALFEMCAYMLDPRPHHLMRERVSGHRPRGIALREAVVTVRTEIFGVLASWCSLVSNEREVPGPDELAVRKLASFLAIHLHWLCAHPAAPDLVDELTDLANAVSEALRPNAGFRVAVGECLHPGCDRTVHAEAHREGGEPYEVSCEAGHVWAPEHWLSLWAQQNRSRNGEKDASKRAPEGAE</sequence>